<evidence type="ECO:0000256" key="4">
    <source>
        <dbReference type="ARBA" id="ARBA00022840"/>
    </source>
</evidence>
<dbReference type="InterPro" id="IPR017871">
    <property type="entry name" value="ABC_transporter-like_CS"/>
</dbReference>
<keyword evidence="3" id="KW-0547">Nucleotide-binding</keyword>
<dbReference type="PROSITE" id="PS50893">
    <property type="entry name" value="ABC_TRANSPORTER_2"/>
    <property type="match status" value="1"/>
</dbReference>
<dbReference type="PANTHER" id="PTHR42798">
    <property type="entry name" value="LIPOPROTEIN-RELEASING SYSTEM ATP-BINDING PROTEIN LOLD"/>
    <property type="match status" value="1"/>
</dbReference>
<dbReference type="FunFam" id="3.40.50.300:FF:000032">
    <property type="entry name" value="Export ABC transporter ATP-binding protein"/>
    <property type="match status" value="1"/>
</dbReference>
<dbReference type="CDD" id="cd03255">
    <property type="entry name" value="ABC_MJ0796_LolCDE_FtsE"/>
    <property type="match status" value="1"/>
</dbReference>
<evidence type="ECO:0000256" key="1">
    <source>
        <dbReference type="ARBA" id="ARBA00005417"/>
    </source>
</evidence>
<dbReference type="GO" id="GO:0098796">
    <property type="term" value="C:membrane protein complex"/>
    <property type="evidence" value="ECO:0007669"/>
    <property type="project" value="UniProtKB-ARBA"/>
</dbReference>
<organism evidence="6 7">
    <name type="scientific">Lysinibacillus fusiformis</name>
    <dbReference type="NCBI Taxonomy" id="28031"/>
    <lineage>
        <taxon>Bacteria</taxon>
        <taxon>Bacillati</taxon>
        <taxon>Bacillota</taxon>
        <taxon>Bacilli</taxon>
        <taxon>Bacillales</taxon>
        <taxon>Bacillaceae</taxon>
        <taxon>Lysinibacillus</taxon>
    </lineage>
</organism>
<dbReference type="EMBL" id="PDFK01000003">
    <property type="protein sequence ID" value="PKU51186.1"/>
    <property type="molecule type" value="Genomic_DNA"/>
</dbReference>
<dbReference type="InterPro" id="IPR003439">
    <property type="entry name" value="ABC_transporter-like_ATP-bd"/>
</dbReference>
<dbReference type="InterPro" id="IPR003593">
    <property type="entry name" value="AAA+_ATPase"/>
</dbReference>
<accession>A0A2I0UYT6</accession>
<dbReference type="GO" id="GO:0005524">
    <property type="term" value="F:ATP binding"/>
    <property type="evidence" value="ECO:0007669"/>
    <property type="project" value="UniProtKB-KW"/>
</dbReference>
<dbReference type="Proteomes" id="UP000234956">
    <property type="component" value="Unassembled WGS sequence"/>
</dbReference>
<name>A0A2I0UYT6_9BACI</name>
<dbReference type="GO" id="GO:0016887">
    <property type="term" value="F:ATP hydrolysis activity"/>
    <property type="evidence" value="ECO:0007669"/>
    <property type="project" value="InterPro"/>
</dbReference>
<dbReference type="InterPro" id="IPR027417">
    <property type="entry name" value="P-loop_NTPase"/>
</dbReference>
<comment type="caution">
    <text evidence="6">The sequence shown here is derived from an EMBL/GenBank/DDBJ whole genome shotgun (WGS) entry which is preliminary data.</text>
</comment>
<dbReference type="SMART" id="SM00382">
    <property type="entry name" value="AAA"/>
    <property type="match status" value="1"/>
</dbReference>
<evidence type="ECO:0000313" key="7">
    <source>
        <dbReference type="Proteomes" id="UP000234956"/>
    </source>
</evidence>
<evidence type="ECO:0000313" key="6">
    <source>
        <dbReference type="EMBL" id="PKU51186.1"/>
    </source>
</evidence>
<evidence type="ECO:0000256" key="2">
    <source>
        <dbReference type="ARBA" id="ARBA00022448"/>
    </source>
</evidence>
<dbReference type="PANTHER" id="PTHR42798:SF7">
    <property type="entry name" value="ALPHA-D-RIBOSE 1-METHYLPHOSPHONATE 5-TRIPHOSPHATE SYNTHASE SUBUNIT PHNL"/>
    <property type="match status" value="1"/>
</dbReference>
<dbReference type="InterPro" id="IPR017911">
    <property type="entry name" value="MacB-like_ATP-bd"/>
</dbReference>
<dbReference type="Pfam" id="PF00005">
    <property type="entry name" value="ABC_tran"/>
    <property type="match status" value="1"/>
</dbReference>
<dbReference type="GO" id="GO:0022857">
    <property type="term" value="F:transmembrane transporter activity"/>
    <property type="evidence" value="ECO:0007669"/>
    <property type="project" value="UniProtKB-ARBA"/>
</dbReference>
<keyword evidence="2" id="KW-0813">Transport</keyword>
<gene>
    <name evidence="6" type="ORF">CRI88_10630</name>
</gene>
<feature type="domain" description="ABC transporter" evidence="5">
    <location>
        <begin position="25"/>
        <end position="265"/>
    </location>
</feature>
<keyword evidence="4 6" id="KW-0067">ATP-binding</keyword>
<evidence type="ECO:0000256" key="3">
    <source>
        <dbReference type="ARBA" id="ARBA00022741"/>
    </source>
</evidence>
<sequence>MSGFNPLKEVINAIPIPEGRLTEVLRVEGMSKIYQQKHHTVNALKNIHCTIYQGEMVAIMGTSGSGKSTLLNMISAIDEPTDGALFLFGQEAQDIYQEPKASQFRKENIGFIFQSFHLLKDLSVEDNIALPLILNDVASKDIKVRVQHMMEKLKIGAWAKHRPHELSGGQKQRVAIARAIIANPPILLADEPTGALDVNTTDEILELLVELQKKSQQTILLVTHDPYVATYANRVLFFHDGAIVDSYQNQRNEEDLDCILMKFKQATRGER</sequence>
<proteinExistence type="inferred from homology"/>
<protein>
    <submittedName>
        <fullName evidence="6">ABC transporter ATP-binding protein</fullName>
    </submittedName>
</protein>
<evidence type="ECO:0000259" key="5">
    <source>
        <dbReference type="PROSITE" id="PS50893"/>
    </source>
</evidence>
<dbReference type="SUPFAM" id="SSF52540">
    <property type="entry name" value="P-loop containing nucleoside triphosphate hydrolases"/>
    <property type="match status" value="1"/>
</dbReference>
<reference evidence="6 7" key="1">
    <citation type="submission" date="2017-10" db="EMBL/GenBank/DDBJ databases">
        <title>Draft genome of Lysinibacillus fusiformis strain Juneja, a laboratory-derived pathogen of Drosophila melanogaster.</title>
        <authorList>
            <person name="Smith B.R."/>
            <person name="Unckless R.L."/>
        </authorList>
    </citation>
    <scope>NUCLEOTIDE SEQUENCE [LARGE SCALE GENOMIC DNA]</scope>
    <source>
        <strain evidence="6 7">Juneja</strain>
    </source>
</reference>
<comment type="similarity">
    <text evidence="1">Belongs to the ABC transporter superfamily.</text>
</comment>
<dbReference type="Gene3D" id="3.40.50.300">
    <property type="entry name" value="P-loop containing nucleotide triphosphate hydrolases"/>
    <property type="match status" value="1"/>
</dbReference>
<dbReference type="PROSITE" id="PS00211">
    <property type="entry name" value="ABC_TRANSPORTER_1"/>
    <property type="match status" value="1"/>
</dbReference>
<dbReference type="AlphaFoldDB" id="A0A2I0UYT6"/>